<protein>
    <submittedName>
        <fullName evidence="1">Uncharacterized protein</fullName>
    </submittedName>
</protein>
<accession>A0A7R9ZF84</accession>
<gene>
    <name evidence="1" type="ORF">TDUB1175_LOCUS20698</name>
</gene>
<dbReference type="AlphaFoldDB" id="A0A7R9ZF84"/>
<proteinExistence type="predicted"/>
<dbReference type="EMBL" id="HBED01041145">
    <property type="protein sequence ID" value="CAD8322281.1"/>
    <property type="molecule type" value="Transcribed_RNA"/>
</dbReference>
<evidence type="ECO:0000313" key="1">
    <source>
        <dbReference type="EMBL" id="CAD8322281.1"/>
    </source>
</evidence>
<sequence length="259" mass="29162">MTDSGADCSLDTINLAPNGGLYRTHIESINEYNENRKIIHPTMSDILRRRSALISSAVCRSMGNSSQCSRVRRILRKSSVCTDVGVEQDILKEFRMIEQDGGGCGGYENWCFDIKFRDNSLPPHQRSMKKSSTVDYLHPRKNSIPGLVMSLWTERGETAMASRATMLVPNGPSRSRHERFSDAFGREDALQISGGLPREKSESFTSQQRPFAFPFGTKEAKKQHFKLPVQRTSVSLYEMLEMASNTSDVEMKEIGRRAA</sequence>
<organism evidence="1">
    <name type="scientific">Pseudictyota dubia</name>
    <dbReference type="NCBI Taxonomy" id="2749911"/>
    <lineage>
        <taxon>Eukaryota</taxon>
        <taxon>Sar</taxon>
        <taxon>Stramenopiles</taxon>
        <taxon>Ochrophyta</taxon>
        <taxon>Bacillariophyta</taxon>
        <taxon>Mediophyceae</taxon>
        <taxon>Biddulphiophycidae</taxon>
        <taxon>Eupodiscales</taxon>
        <taxon>Odontellaceae</taxon>
        <taxon>Pseudictyota</taxon>
    </lineage>
</organism>
<name>A0A7R9ZF84_9STRA</name>
<reference evidence="1" key="1">
    <citation type="submission" date="2021-01" db="EMBL/GenBank/DDBJ databases">
        <authorList>
            <person name="Corre E."/>
            <person name="Pelletier E."/>
            <person name="Niang G."/>
            <person name="Scheremetjew M."/>
            <person name="Finn R."/>
            <person name="Kale V."/>
            <person name="Holt S."/>
            <person name="Cochrane G."/>
            <person name="Meng A."/>
            <person name="Brown T."/>
            <person name="Cohen L."/>
        </authorList>
    </citation>
    <scope>NUCLEOTIDE SEQUENCE</scope>
    <source>
        <strain evidence="1">CCMP147</strain>
    </source>
</reference>